<proteinExistence type="predicted"/>
<feature type="region of interest" description="Disordered" evidence="1">
    <location>
        <begin position="218"/>
        <end position="259"/>
    </location>
</feature>
<feature type="region of interest" description="Disordered" evidence="1">
    <location>
        <begin position="1"/>
        <end position="90"/>
    </location>
</feature>
<dbReference type="OrthoDB" id="685075at2759"/>
<dbReference type="AlphaFoldDB" id="A0A830BLT9"/>
<feature type="compositionally biased region" description="Basic residues" evidence="1">
    <location>
        <begin position="7"/>
        <end position="23"/>
    </location>
</feature>
<evidence type="ECO:0000313" key="3">
    <source>
        <dbReference type="Proteomes" id="UP000653305"/>
    </source>
</evidence>
<comment type="caution">
    <text evidence="2">The sequence shown here is derived from an EMBL/GenBank/DDBJ whole genome shotgun (WGS) entry which is preliminary data.</text>
</comment>
<accession>A0A830BLT9</accession>
<gene>
    <name evidence="2" type="ORF">PHJA_000788700</name>
</gene>
<reference evidence="2" key="1">
    <citation type="submission" date="2020-07" db="EMBL/GenBank/DDBJ databases">
        <title>Ethylene signaling mediates host invasion by parasitic plants.</title>
        <authorList>
            <person name="Yoshida S."/>
        </authorList>
    </citation>
    <scope>NUCLEOTIDE SEQUENCE</scope>
    <source>
        <strain evidence="2">Okayama</strain>
    </source>
</reference>
<organism evidence="2 3">
    <name type="scientific">Phtheirospermum japonicum</name>
    <dbReference type="NCBI Taxonomy" id="374723"/>
    <lineage>
        <taxon>Eukaryota</taxon>
        <taxon>Viridiplantae</taxon>
        <taxon>Streptophyta</taxon>
        <taxon>Embryophyta</taxon>
        <taxon>Tracheophyta</taxon>
        <taxon>Spermatophyta</taxon>
        <taxon>Magnoliopsida</taxon>
        <taxon>eudicotyledons</taxon>
        <taxon>Gunneridae</taxon>
        <taxon>Pentapetalae</taxon>
        <taxon>asterids</taxon>
        <taxon>lamiids</taxon>
        <taxon>Lamiales</taxon>
        <taxon>Orobanchaceae</taxon>
        <taxon>Orobanchaceae incertae sedis</taxon>
        <taxon>Phtheirospermum</taxon>
    </lineage>
</organism>
<dbReference type="InterPro" id="IPR053342">
    <property type="entry name" value="Exosome_cofactor/PTGS_suppr"/>
</dbReference>
<keyword evidence="3" id="KW-1185">Reference proteome</keyword>
<name>A0A830BLT9_9LAMI</name>
<protein>
    <submittedName>
        <fullName evidence="2">Uncharacterized protein</fullName>
    </submittedName>
</protein>
<sequence>MDVKALAKSKRAHSNHLSKKHNPHQASKAPSIVSDNKKPTGKQAKAKPPQTHVAKPLPSNWTRYDENLDSVSEEAQTSSSQPAEFVEPKSKGADYTHLISEANDQSRSNYSSDVFASFDDVINDFTQDFGSMLLAAKGQSILSWVNDDDFEFEGKTSASIEAPFLSLNLNSLAKHLAKAKLSERCFLDSDLYPLELLDDEVLQERGEDEHGPQTCISAAETTTKNIPVQTSKGESKPSKQDSFSPIPISERLDDSTAKKPPIFPVASAEAQLDMLLSSFSETNITESTHIMKTTNVDDDIDKLLEETSNLMNIDSRRVSNEVMASNDAISSTLDPSSKSKLLDDFDSWLDTI</sequence>
<feature type="compositionally biased region" description="Polar residues" evidence="1">
    <location>
        <begin position="73"/>
        <end position="82"/>
    </location>
</feature>
<dbReference type="EMBL" id="BMAC01000124">
    <property type="protein sequence ID" value="GFP86449.1"/>
    <property type="molecule type" value="Genomic_DNA"/>
</dbReference>
<evidence type="ECO:0000256" key="1">
    <source>
        <dbReference type="SAM" id="MobiDB-lite"/>
    </source>
</evidence>
<dbReference type="PANTHER" id="PTHR37260:SF2">
    <property type="entry name" value="PROTEIN ECERIFERUM 16"/>
    <property type="match status" value="1"/>
</dbReference>
<dbReference type="PANTHER" id="PTHR37260">
    <property type="entry name" value="PHOSPHORELAY PROTEIN"/>
    <property type="match status" value="1"/>
</dbReference>
<evidence type="ECO:0000313" key="2">
    <source>
        <dbReference type="EMBL" id="GFP86449.1"/>
    </source>
</evidence>
<feature type="compositionally biased region" description="Polar residues" evidence="1">
    <location>
        <begin position="218"/>
        <end position="232"/>
    </location>
</feature>
<dbReference type="Proteomes" id="UP000653305">
    <property type="component" value="Unassembled WGS sequence"/>
</dbReference>